<evidence type="ECO:0000256" key="7">
    <source>
        <dbReference type="ARBA" id="ARBA00023033"/>
    </source>
</evidence>
<dbReference type="SUPFAM" id="SSF48264">
    <property type="entry name" value="Cytochrome P450"/>
    <property type="match status" value="1"/>
</dbReference>
<evidence type="ECO:0000256" key="2">
    <source>
        <dbReference type="ARBA" id="ARBA00010617"/>
    </source>
</evidence>
<dbReference type="InterPro" id="IPR002401">
    <property type="entry name" value="Cyt_P450_E_grp-I"/>
</dbReference>
<keyword evidence="3 8" id="KW-0349">Heme</keyword>
<evidence type="ECO:0000256" key="9">
    <source>
        <dbReference type="RuleBase" id="RU000461"/>
    </source>
</evidence>
<dbReference type="InterPro" id="IPR017972">
    <property type="entry name" value="Cyt_P450_CS"/>
</dbReference>
<comment type="similarity">
    <text evidence="2 9">Belongs to the cytochrome P450 family.</text>
</comment>
<dbReference type="PANTHER" id="PTHR24305:SF229">
    <property type="entry name" value="P450, PUTATIVE (EUROFUNG)-RELATED"/>
    <property type="match status" value="1"/>
</dbReference>
<dbReference type="GO" id="GO:0020037">
    <property type="term" value="F:heme binding"/>
    <property type="evidence" value="ECO:0007669"/>
    <property type="project" value="InterPro"/>
</dbReference>
<keyword evidence="7 9" id="KW-0503">Monooxygenase</keyword>
<dbReference type="Gene3D" id="1.10.630.10">
    <property type="entry name" value="Cytochrome P450"/>
    <property type="match status" value="1"/>
</dbReference>
<dbReference type="InterPro" id="IPR001128">
    <property type="entry name" value="Cyt_P450"/>
</dbReference>
<protein>
    <recommendedName>
        <fullName evidence="13">Cytochrome P450</fullName>
    </recommendedName>
</protein>
<dbReference type="PRINTS" id="PR00385">
    <property type="entry name" value="P450"/>
</dbReference>
<reference evidence="12" key="1">
    <citation type="journal article" date="2017" name="Genome Biol.">
        <title>Comparative genomics reveals high biological diversity and specific adaptations in the industrially and medically important fungal genus Aspergillus.</title>
        <authorList>
            <person name="de Vries R.P."/>
            <person name="Riley R."/>
            <person name="Wiebenga A."/>
            <person name="Aguilar-Osorio G."/>
            <person name="Amillis S."/>
            <person name="Uchima C.A."/>
            <person name="Anderluh G."/>
            <person name="Asadollahi M."/>
            <person name="Askin M."/>
            <person name="Barry K."/>
            <person name="Battaglia E."/>
            <person name="Bayram O."/>
            <person name="Benocci T."/>
            <person name="Braus-Stromeyer S.A."/>
            <person name="Caldana C."/>
            <person name="Canovas D."/>
            <person name="Cerqueira G.C."/>
            <person name="Chen F."/>
            <person name="Chen W."/>
            <person name="Choi C."/>
            <person name="Clum A."/>
            <person name="Dos Santos R.A."/>
            <person name="Damasio A.R."/>
            <person name="Diallinas G."/>
            <person name="Emri T."/>
            <person name="Fekete E."/>
            <person name="Flipphi M."/>
            <person name="Freyberg S."/>
            <person name="Gallo A."/>
            <person name="Gournas C."/>
            <person name="Habgood R."/>
            <person name="Hainaut M."/>
            <person name="Harispe M.L."/>
            <person name="Henrissat B."/>
            <person name="Hilden K.S."/>
            <person name="Hope R."/>
            <person name="Hossain A."/>
            <person name="Karabika E."/>
            <person name="Karaffa L."/>
            <person name="Karanyi Z."/>
            <person name="Krasevec N."/>
            <person name="Kuo A."/>
            <person name="Kusch H."/>
            <person name="LaButti K."/>
            <person name="Lagendijk E.L."/>
            <person name="Lapidus A."/>
            <person name="Levasseur A."/>
            <person name="Lindquist E."/>
            <person name="Lipzen A."/>
            <person name="Logrieco A.F."/>
            <person name="MacCabe A."/>
            <person name="Maekelae M.R."/>
            <person name="Malavazi I."/>
            <person name="Melin P."/>
            <person name="Meyer V."/>
            <person name="Mielnichuk N."/>
            <person name="Miskei M."/>
            <person name="Molnar A.P."/>
            <person name="Mule G."/>
            <person name="Ngan C.Y."/>
            <person name="Orejas M."/>
            <person name="Orosz E."/>
            <person name="Ouedraogo J.P."/>
            <person name="Overkamp K.M."/>
            <person name="Park H.-S."/>
            <person name="Perrone G."/>
            <person name="Piumi F."/>
            <person name="Punt P.J."/>
            <person name="Ram A.F."/>
            <person name="Ramon A."/>
            <person name="Rauscher S."/>
            <person name="Record E."/>
            <person name="Riano-Pachon D.M."/>
            <person name="Robert V."/>
            <person name="Roehrig J."/>
            <person name="Ruller R."/>
            <person name="Salamov A."/>
            <person name="Salih N.S."/>
            <person name="Samson R.A."/>
            <person name="Sandor E."/>
            <person name="Sanguinetti M."/>
            <person name="Schuetze T."/>
            <person name="Sepcic K."/>
            <person name="Shelest E."/>
            <person name="Sherlock G."/>
            <person name="Sophianopoulou V."/>
            <person name="Squina F.M."/>
            <person name="Sun H."/>
            <person name="Susca A."/>
            <person name="Todd R.B."/>
            <person name="Tsang A."/>
            <person name="Unkles S.E."/>
            <person name="van de Wiele N."/>
            <person name="van Rossen-Uffink D."/>
            <person name="Oliveira J.V."/>
            <person name="Vesth T.C."/>
            <person name="Visser J."/>
            <person name="Yu J.-H."/>
            <person name="Zhou M."/>
            <person name="Andersen M.R."/>
            <person name="Archer D.B."/>
            <person name="Baker S.E."/>
            <person name="Benoit I."/>
            <person name="Brakhage A.A."/>
            <person name="Braus G.H."/>
            <person name="Fischer R."/>
            <person name="Frisvad J.C."/>
            <person name="Goldman G.H."/>
            <person name="Houbraken J."/>
            <person name="Oakley B."/>
            <person name="Pocsi I."/>
            <person name="Scazzocchio C."/>
            <person name="Seiboth B."/>
            <person name="vanKuyk P.A."/>
            <person name="Wortman J."/>
            <person name="Dyer P.S."/>
            <person name="Grigoriev I.V."/>
        </authorList>
    </citation>
    <scope>NUCLEOTIDE SEQUENCE [LARGE SCALE GENOMIC DNA]</scope>
    <source>
        <strain evidence="12">DTO 134E9</strain>
    </source>
</reference>
<dbReference type="PANTHER" id="PTHR24305">
    <property type="entry name" value="CYTOCHROME P450"/>
    <property type="match status" value="1"/>
</dbReference>
<dbReference type="Pfam" id="PF00067">
    <property type="entry name" value="p450"/>
    <property type="match status" value="1"/>
</dbReference>
<keyword evidence="10" id="KW-0472">Membrane</keyword>
<proteinExistence type="inferred from homology"/>
<dbReference type="CDD" id="cd11060">
    <property type="entry name" value="CYP57A1-like"/>
    <property type="match status" value="1"/>
</dbReference>
<dbReference type="VEuPathDB" id="FungiDB:ASPWEDRAFT_110391"/>
<evidence type="ECO:0000256" key="5">
    <source>
        <dbReference type="ARBA" id="ARBA00023002"/>
    </source>
</evidence>
<sequence>MLQDILSIISSGGPLPFVATGLALVVTWGFYTTKVHSLSKFPGPLGASLSRLWIFLHVLTGKAEKRERRLHEKYGPIVRIAPDELSISDPQAMKIIYGTNTGFTKTDFYTVWKPTFVRHPDHFASLDEKVHSERRKIVNPVYSMSSIVESEEYIDKCVALFLEQLDGFADRKEVLDFSTWARLYAFDVIGELYFSNMFGFMKNQGDVDDYIYSLDTLVPIMALASIMPVYTRPLFLYGGALFFPSIKRGLKSLAAIDREAGSCVEERLQSERGGKPQRRDILRKLFEIWETSGVASDFEQIDIKAEIYSALLAGSDTTATALSSTMHYLVKDRRVYAKLTEEIDEETQKGNLSPGNIRYSEATKLQYLCACVKEGMRMNPSVSFTLPRHVPKEGCEMAGFWIPGGTKVGMNAAVLHFDKGVFGEDAAEYRPERWLEPGAETMNRYMLHFGGGSRTCLGKNISMCEMYKLIPQMLRKFHLEPKNPTEDLKTSNFWFNKTIGVGIQAHRR</sequence>
<keyword evidence="10" id="KW-1133">Transmembrane helix</keyword>
<keyword evidence="10" id="KW-0812">Transmembrane</keyword>
<evidence type="ECO:0000256" key="3">
    <source>
        <dbReference type="ARBA" id="ARBA00022617"/>
    </source>
</evidence>
<dbReference type="STRING" id="1073089.A0A1L9RIN4"/>
<evidence type="ECO:0000256" key="8">
    <source>
        <dbReference type="PIRSR" id="PIRSR602401-1"/>
    </source>
</evidence>
<dbReference type="PRINTS" id="PR00463">
    <property type="entry name" value="EP450I"/>
</dbReference>
<dbReference type="Proteomes" id="UP000184383">
    <property type="component" value="Unassembled WGS sequence"/>
</dbReference>
<evidence type="ECO:0000256" key="6">
    <source>
        <dbReference type="ARBA" id="ARBA00023004"/>
    </source>
</evidence>
<name>A0A1L9RIN4_ASPWE</name>
<comment type="cofactor">
    <cofactor evidence="1 8">
        <name>heme</name>
        <dbReference type="ChEBI" id="CHEBI:30413"/>
    </cofactor>
</comment>
<evidence type="ECO:0008006" key="13">
    <source>
        <dbReference type="Google" id="ProtNLM"/>
    </source>
</evidence>
<evidence type="ECO:0000313" key="12">
    <source>
        <dbReference type="Proteomes" id="UP000184383"/>
    </source>
</evidence>
<dbReference type="InterPro" id="IPR036396">
    <property type="entry name" value="Cyt_P450_sf"/>
</dbReference>
<dbReference type="GO" id="GO:0004497">
    <property type="term" value="F:monooxygenase activity"/>
    <property type="evidence" value="ECO:0007669"/>
    <property type="project" value="UniProtKB-KW"/>
</dbReference>
<feature type="transmembrane region" description="Helical" evidence="10">
    <location>
        <begin position="12"/>
        <end position="31"/>
    </location>
</feature>
<dbReference type="FunFam" id="1.10.630.10:FF:000050">
    <property type="entry name" value="Cytochrome P450 monooxygenase"/>
    <property type="match status" value="1"/>
</dbReference>
<dbReference type="RefSeq" id="XP_040688458.1">
    <property type="nucleotide sequence ID" value="XM_040828169.1"/>
</dbReference>
<organism evidence="11 12">
    <name type="scientific">Aspergillus wentii DTO 134E9</name>
    <dbReference type="NCBI Taxonomy" id="1073089"/>
    <lineage>
        <taxon>Eukaryota</taxon>
        <taxon>Fungi</taxon>
        <taxon>Dikarya</taxon>
        <taxon>Ascomycota</taxon>
        <taxon>Pezizomycotina</taxon>
        <taxon>Eurotiomycetes</taxon>
        <taxon>Eurotiomycetidae</taxon>
        <taxon>Eurotiales</taxon>
        <taxon>Aspergillaceae</taxon>
        <taxon>Aspergillus</taxon>
        <taxon>Aspergillus subgen. Cremei</taxon>
    </lineage>
</organism>
<feature type="binding site" description="axial binding residue" evidence="8">
    <location>
        <position position="456"/>
    </location>
    <ligand>
        <name>heme</name>
        <dbReference type="ChEBI" id="CHEBI:30413"/>
    </ligand>
    <ligandPart>
        <name>Fe</name>
        <dbReference type="ChEBI" id="CHEBI:18248"/>
    </ligandPart>
</feature>
<dbReference type="InterPro" id="IPR050121">
    <property type="entry name" value="Cytochrome_P450_monoxygenase"/>
</dbReference>
<dbReference type="GeneID" id="63744017"/>
<accession>A0A1L9RIN4</accession>
<evidence type="ECO:0000256" key="1">
    <source>
        <dbReference type="ARBA" id="ARBA00001971"/>
    </source>
</evidence>
<dbReference type="EMBL" id="KV878212">
    <property type="protein sequence ID" value="OJJ34782.1"/>
    <property type="molecule type" value="Genomic_DNA"/>
</dbReference>
<dbReference type="GO" id="GO:0005506">
    <property type="term" value="F:iron ion binding"/>
    <property type="evidence" value="ECO:0007669"/>
    <property type="project" value="InterPro"/>
</dbReference>
<keyword evidence="5 9" id="KW-0560">Oxidoreductase</keyword>
<gene>
    <name evidence="11" type="ORF">ASPWEDRAFT_110391</name>
</gene>
<keyword evidence="4 8" id="KW-0479">Metal-binding</keyword>
<evidence type="ECO:0000256" key="4">
    <source>
        <dbReference type="ARBA" id="ARBA00022723"/>
    </source>
</evidence>
<dbReference type="PROSITE" id="PS00086">
    <property type="entry name" value="CYTOCHROME_P450"/>
    <property type="match status" value="1"/>
</dbReference>
<evidence type="ECO:0000313" key="11">
    <source>
        <dbReference type="EMBL" id="OJJ34782.1"/>
    </source>
</evidence>
<evidence type="ECO:0000256" key="10">
    <source>
        <dbReference type="SAM" id="Phobius"/>
    </source>
</evidence>
<keyword evidence="6 8" id="KW-0408">Iron</keyword>
<dbReference type="GO" id="GO:0016705">
    <property type="term" value="F:oxidoreductase activity, acting on paired donors, with incorporation or reduction of molecular oxygen"/>
    <property type="evidence" value="ECO:0007669"/>
    <property type="project" value="InterPro"/>
</dbReference>
<dbReference type="AlphaFoldDB" id="A0A1L9RIN4"/>
<dbReference type="OrthoDB" id="3934656at2759"/>
<keyword evidence="12" id="KW-1185">Reference proteome</keyword>